<evidence type="ECO:0000313" key="3">
    <source>
        <dbReference type="EMBL" id="SBV25054.1"/>
    </source>
</evidence>
<feature type="transmembrane region" description="Helical" evidence="2">
    <location>
        <begin position="105"/>
        <end position="124"/>
    </location>
</feature>
<feature type="transmembrane region" description="Helical" evidence="2">
    <location>
        <begin position="155"/>
        <end position="181"/>
    </location>
</feature>
<keyword evidence="2" id="KW-0472">Membrane</keyword>
<accession>A0A1C3MXM5</accession>
<dbReference type="AlphaFoldDB" id="A0A1C3MXM5"/>
<evidence type="ECO:0000256" key="1">
    <source>
        <dbReference type="SAM" id="MobiDB-lite"/>
    </source>
</evidence>
<keyword evidence="4" id="KW-1185">Reference proteome</keyword>
<proteinExistence type="predicted"/>
<dbReference type="EMBL" id="LT598496">
    <property type="protein sequence ID" value="SBV25054.1"/>
    <property type="molecule type" value="Genomic_DNA"/>
</dbReference>
<dbReference type="RefSeq" id="WP_157741510.1">
    <property type="nucleotide sequence ID" value="NZ_JBHRWG010000002.1"/>
</dbReference>
<feature type="transmembrane region" description="Helical" evidence="2">
    <location>
        <begin position="220"/>
        <end position="240"/>
    </location>
</feature>
<name>A0A1C3MXM5_9ACTN</name>
<evidence type="ECO:0008006" key="5">
    <source>
        <dbReference type="Google" id="ProtNLM"/>
    </source>
</evidence>
<gene>
    <name evidence="3" type="ORF">GA0070620_0523</name>
</gene>
<protein>
    <recommendedName>
        <fullName evidence="5">ABC-2 type transport system permease protein</fullName>
    </recommendedName>
</protein>
<keyword evidence="2" id="KW-1133">Transmembrane helix</keyword>
<feature type="transmembrane region" description="Helical" evidence="2">
    <location>
        <begin position="79"/>
        <end position="98"/>
    </location>
</feature>
<sequence>MTEKTSGAPAVLPPASGRRRPAPSWMAVLVAAVLVAVIAKGLASFNSNYYEVWIYNDAQTGEEQREQVMVDVFMTHTSGFFWGQLVALLLGAFLAVRLRGLPRALAAALSAGLVLAAVDVAVAWHSSADSRRALSRWAERSPGEFPADLLSDDRFLQVLIAGLALFPVAAIAGVGLGTLIAPLRHAPAVALASLAVIATVSYGVLTAAVGWIVATGEAEPVALLILLALLPPAAATPAVVRTAVGDHGEAFTLTMMISGLTWALLLVSAGWLMQRRGNRSAR</sequence>
<feature type="transmembrane region" description="Helical" evidence="2">
    <location>
        <begin position="188"/>
        <end position="214"/>
    </location>
</feature>
<feature type="transmembrane region" description="Helical" evidence="2">
    <location>
        <begin position="252"/>
        <end position="273"/>
    </location>
</feature>
<organism evidence="3 4">
    <name type="scientific">Micromonospora krabiensis</name>
    <dbReference type="NCBI Taxonomy" id="307121"/>
    <lineage>
        <taxon>Bacteria</taxon>
        <taxon>Bacillati</taxon>
        <taxon>Actinomycetota</taxon>
        <taxon>Actinomycetes</taxon>
        <taxon>Micromonosporales</taxon>
        <taxon>Micromonosporaceae</taxon>
        <taxon>Micromonospora</taxon>
    </lineage>
</organism>
<evidence type="ECO:0000313" key="4">
    <source>
        <dbReference type="Proteomes" id="UP000199393"/>
    </source>
</evidence>
<keyword evidence="2" id="KW-0812">Transmembrane</keyword>
<feature type="transmembrane region" description="Helical" evidence="2">
    <location>
        <begin position="25"/>
        <end position="43"/>
    </location>
</feature>
<evidence type="ECO:0000256" key="2">
    <source>
        <dbReference type="SAM" id="Phobius"/>
    </source>
</evidence>
<dbReference type="OrthoDB" id="3389686at2"/>
<feature type="region of interest" description="Disordered" evidence="1">
    <location>
        <begin position="1"/>
        <end position="20"/>
    </location>
</feature>
<reference evidence="4" key="1">
    <citation type="submission" date="2016-06" db="EMBL/GenBank/DDBJ databases">
        <authorList>
            <person name="Varghese N."/>
        </authorList>
    </citation>
    <scope>NUCLEOTIDE SEQUENCE [LARGE SCALE GENOMIC DNA]</scope>
    <source>
        <strain evidence="4">DSM 45344</strain>
    </source>
</reference>
<dbReference type="Proteomes" id="UP000199393">
    <property type="component" value="Chromosome I"/>
</dbReference>